<dbReference type="AlphaFoldDB" id="F5S8W7"/>
<comment type="caution">
    <text evidence="1">The sequence shown here is derived from an EMBL/GenBank/DDBJ whole genome shotgun (WGS) entry which is preliminary data.</text>
</comment>
<name>F5S8W7_KINKI</name>
<dbReference type="Proteomes" id="UP000004207">
    <property type="component" value="Unassembled WGS sequence"/>
</dbReference>
<evidence type="ECO:0000313" key="2">
    <source>
        <dbReference type="Proteomes" id="UP000004207"/>
    </source>
</evidence>
<gene>
    <name evidence="1" type="ORF">HMPREF0476_1650</name>
</gene>
<keyword evidence="2" id="KW-1185">Reference proteome</keyword>
<sequence length="46" mass="5240">MGLRGNSFPIPKNRKQIAGFNQRAILKQNTQKMTKNGRLISESRPN</sequence>
<organism evidence="1 2">
    <name type="scientific">Kingella kingae ATCC 23330</name>
    <dbReference type="NCBI Taxonomy" id="887327"/>
    <lineage>
        <taxon>Bacteria</taxon>
        <taxon>Pseudomonadati</taxon>
        <taxon>Pseudomonadota</taxon>
        <taxon>Betaproteobacteria</taxon>
        <taxon>Neisseriales</taxon>
        <taxon>Neisseriaceae</taxon>
        <taxon>Kingella</taxon>
    </lineage>
</organism>
<reference evidence="1 2" key="1">
    <citation type="submission" date="2011-04" db="EMBL/GenBank/DDBJ databases">
        <authorList>
            <person name="Muzny D."/>
            <person name="Qin X."/>
            <person name="Deng J."/>
            <person name="Jiang H."/>
            <person name="Liu Y."/>
            <person name="Qu J."/>
            <person name="Song X.-Z."/>
            <person name="Zhang L."/>
            <person name="Thornton R."/>
            <person name="Coyle M."/>
            <person name="Francisco L."/>
            <person name="Jackson L."/>
            <person name="Javaid M."/>
            <person name="Korchina V."/>
            <person name="Kovar C."/>
            <person name="Mata R."/>
            <person name="Mathew T."/>
            <person name="Ngo R."/>
            <person name="Nguyen L."/>
            <person name="Nguyen N."/>
            <person name="Okwuonu G."/>
            <person name="Ongeri F."/>
            <person name="Pham C."/>
            <person name="Simmons D."/>
            <person name="Wilczek-Boney K."/>
            <person name="Hale W."/>
            <person name="Jakkamsetti A."/>
            <person name="Pham P."/>
            <person name="Ruth R."/>
            <person name="San Lucas F."/>
            <person name="Warren J."/>
            <person name="Zhang J."/>
            <person name="Zhao Z."/>
            <person name="Zhou C."/>
            <person name="Zhu D."/>
            <person name="Lee S."/>
            <person name="Bess C."/>
            <person name="Blankenburg K."/>
            <person name="Forbes L."/>
            <person name="Fu Q."/>
            <person name="Gubbala S."/>
            <person name="Hirani K."/>
            <person name="Jayaseelan J.C."/>
            <person name="Lara F."/>
            <person name="Munidasa M."/>
            <person name="Palculict T."/>
            <person name="Patil S."/>
            <person name="Pu L.-L."/>
            <person name="Saada N."/>
            <person name="Tang L."/>
            <person name="Weissenberger G."/>
            <person name="Zhu Y."/>
            <person name="Hemphill L."/>
            <person name="Shang Y."/>
            <person name="Youmans B."/>
            <person name="Ayvaz T."/>
            <person name="Ross M."/>
            <person name="Santibanez J."/>
            <person name="Aqrawi P."/>
            <person name="Gross S."/>
            <person name="Joshi V."/>
            <person name="Fowler G."/>
            <person name="Nazareth L."/>
            <person name="Reid J."/>
            <person name="Worley K."/>
            <person name="Petrosino J."/>
            <person name="Highlander S."/>
            <person name="Gibbs R."/>
        </authorList>
    </citation>
    <scope>NUCLEOTIDE SEQUENCE [LARGE SCALE GENOMIC DNA]</scope>
    <source>
        <strain evidence="1 2">ATCC 23330</strain>
    </source>
</reference>
<evidence type="ECO:0000313" key="1">
    <source>
        <dbReference type="EMBL" id="EGK07943.1"/>
    </source>
</evidence>
<accession>F5S8W7</accession>
<protein>
    <submittedName>
        <fullName evidence="1">Uncharacterized protein</fullName>
    </submittedName>
</protein>
<proteinExistence type="predicted"/>
<dbReference type="EMBL" id="AFHS01000052">
    <property type="protein sequence ID" value="EGK07943.1"/>
    <property type="molecule type" value="Genomic_DNA"/>
</dbReference>
<dbReference type="HOGENOM" id="CLU_3184723_0_0_4"/>